<dbReference type="VEuPathDB" id="FungiDB:BON22_1943"/>
<protein>
    <submittedName>
        <fullName evidence="2">CYFA0S22e00650g1_1</fullName>
    </submittedName>
</protein>
<dbReference type="InterPro" id="IPR006797">
    <property type="entry name" value="PRELI/MSF1_dom"/>
</dbReference>
<organism evidence="2">
    <name type="scientific">Cyberlindnera fabianii</name>
    <name type="common">Yeast</name>
    <name type="synonym">Hansenula fabianii</name>
    <dbReference type="NCBI Taxonomy" id="36022"/>
    <lineage>
        <taxon>Eukaryota</taxon>
        <taxon>Fungi</taxon>
        <taxon>Dikarya</taxon>
        <taxon>Ascomycota</taxon>
        <taxon>Saccharomycotina</taxon>
        <taxon>Saccharomycetes</taxon>
        <taxon>Phaffomycetales</taxon>
        <taxon>Phaffomycetaceae</taxon>
        <taxon>Cyberlindnera</taxon>
    </lineage>
</organism>
<sequence>MKLFENTCEFAYPWEQVTAANWKKYPNEMSTQVVAVDVLRRELQSNKLITERLIKCEQSVPGWIKTIIGGCTVSYVREVSTVDLDTRTLTLRSVNLTMSNLLRVYETVTYTPHETDPSRTVFSQEAQITAYASWSRLCSKIEEWSVERFGENAKKGRIGFESVLELFNEQWSRKEQLVDEISQELSVSIEKVKTELVKTMDESLDSLDKVKTEIVKETDQLLEKAVKETDRLLQEVGDVESVKKSIVTQYYDMIKKAFKGE</sequence>
<gene>
    <name evidence="2" type="ORF">CYFA0S_22e00650g</name>
</gene>
<evidence type="ECO:0000313" key="2">
    <source>
        <dbReference type="EMBL" id="CDR46154.1"/>
    </source>
</evidence>
<dbReference type="GO" id="GO:0005758">
    <property type="term" value="C:mitochondrial intermembrane space"/>
    <property type="evidence" value="ECO:0007669"/>
    <property type="project" value="InterPro"/>
</dbReference>
<reference evidence="2" key="1">
    <citation type="journal article" date="2014" name="Genome Announc.">
        <title>Genome sequence of the yeast Cyberlindnera fabianii (Hansenula fabianii).</title>
        <authorList>
            <person name="Freel K.C."/>
            <person name="Sarilar V."/>
            <person name="Neuveglise C."/>
            <person name="Devillers H."/>
            <person name="Friedrich A."/>
            <person name="Schacherer J."/>
        </authorList>
    </citation>
    <scope>NUCLEOTIDE SEQUENCE</scope>
    <source>
        <strain evidence="2">YJS4271</strain>
    </source>
</reference>
<dbReference type="AlphaFoldDB" id="A0A061BE45"/>
<dbReference type="OrthoDB" id="407630at2759"/>
<feature type="domain" description="PRELI/MSF1" evidence="1">
    <location>
        <begin position="1"/>
        <end position="172"/>
    </location>
</feature>
<dbReference type="PhylomeDB" id="A0A061BE45"/>
<accession>A0A061BE45</accession>
<dbReference type="InterPro" id="IPR037365">
    <property type="entry name" value="Slowmo/Ups"/>
</dbReference>
<evidence type="ECO:0000259" key="1">
    <source>
        <dbReference type="PROSITE" id="PS50904"/>
    </source>
</evidence>
<name>A0A061BE45_CYBFA</name>
<proteinExistence type="predicted"/>
<dbReference type="PROSITE" id="PS50904">
    <property type="entry name" value="PRELI_MSF1"/>
    <property type="match status" value="1"/>
</dbReference>
<dbReference type="Pfam" id="PF04707">
    <property type="entry name" value="PRELI"/>
    <property type="match status" value="1"/>
</dbReference>
<dbReference type="EMBL" id="LK052907">
    <property type="protein sequence ID" value="CDR46154.1"/>
    <property type="molecule type" value="Genomic_DNA"/>
</dbReference>
<dbReference type="PANTHER" id="PTHR11158">
    <property type="entry name" value="MSF1/PX19 RELATED"/>
    <property type="match status" value="1"/>
</dbReference>